<dbReference type="Gene3D" id="3.50.50.60">
    <property type="entry name" value="FAD/NAD(P)-binding domain"/>
    <property type="match status" value="1"/>
</dbReference>
<keyword evidence="5" id="KW-0560">Oxidoreductase</keyword>
<dbReference type="SUPFAM" id="SSF51905">
    <property type="entry name" value="FAD/NAD(P)-binding domain"/>
    <property type="match status" value="1"/>
</dbReference>
<name>A0A418MI10_9BACT</name>
<dbReference type="InterPro" id="IPR038299">
    <property type="entry name" value="DAO_C_sf"/>
</dbReference>
<reference evidence="9 10" key="1">
    <citation type="submission" date="2018-08" db="EMBL/GenBank/DDBJ databases">
        <title>Fibrisoma montanum sp. nov., isolated from Danxia mountain soil.</title>
        <authorList>
            <person name="Huang Y."/>
        </authorList>
    </citation>
    <scope>NUCLEOTIDE SEQUENCE [LARGE SCALE GENOMIC DNA]</scope>
    <source>
        <strain evidence="9 10">HYT19</strain>
    </source>
</reference>
<dbReference type="Pfam" id="PF16901">
    <property type="entry name" value="DAO_C"/>
    <property type="match status" value="2"/>
</dbReference>
<evidence type="ECO:0000256" key="6">
    <source>
        <dbReference type="SAM" id="MobiDB-lite"/>
    </source>
</evidence>
<sequence>MNRQHNLNRLRHESFDICVIGAGASGAGAALDAALRGYRVALIDKGDIAGETSSRSTKLIHGGVRYLEQAVKNLDLAQLRQVRHGLAERRTVLRNAPHLAHPLALLTPVFSWFEAVYITIGLTLYDFFASHDSFPKGRWLSREKALAKMPTLTPRLHSAVLYYDGQFDDARYALALAHSADEAGAAVANYVAVRGFAHDHTGRLVSADVEDQLSGETITIQAKLFLNCTGPYADSIRHLANPLLESRIRPSKGVHIVLPRSVLQSDSAMLIPKTADGRVVFAIPFGDKVFVGTTDDDYTDLNREPVLEPKEVDYLLETLRPYLAKTPDRSEVEAGFGGIRPLITSNRATTKTLLRDHEVEHDSRSNLLSLLGGKWTTYRLMAQDAIDRASELLDTNVSCSTATHYLVGGEGYQFENWQQLQSQYNLPADVARHLVKTYGTRAERVAELSQAQPGLTERLAGNLLPSNSLIQSSRVRSDGTSDQSAPQIMRHLPGSDGTSDQSAAPHSLPFIAAEVVYQVREEMAVTLRDVLARRWRLELADWQLTSDLAPQVADLMAAELGWTEAHCQEEVETYQHLLASFVQQAGLTSAPSNVATV</sequence>
<dbReference type="Proteomes" id="UP000283523">
    <property type="component" value="Unassembled WGS sequence"/>
</dbReference>
<evidence type="ECO:0000313" key="9">
    <source>
        <dbReference type="EMBL" id="RIV27065.1"/>
    </source>
</evidence>
<evidence type="ECO:0000256" key="1">
    <source>
        <dbReference type="ARBA" id="ARBA00001974"/>
    </source>
</evidence>
<comment type="similarity">
    <text evidence="2">Belongs to the FAD-dependent glycerol-3-phosphate dehydrogenase family.</text>
</comment>
<accession>A0A418MI10</accession>
<evidence type="ECO:0000256" key="5">
    <source>
        <dbReference type="ARBA" id="ARBA00023002"/>
    </source>
</evidence>
<feature type="domain" description="Alpha-glycerophosphate oxidase C-terminal" evidence="8">
    <location>
        <begin position="399"/>
        <end position="461"/>
    </location>
</feature>
<evidence type="ECO:0000313" key="10">
    <source>
        <dbReference type="Proteomes" id="UP000283523"/>
    </source>
</evidence>
<dbReference type="PANTHER" id="PTHR11985">
    <property type="entry name" value="GLYCEROL-3-PHOSPHATE DEHYDROGENASE"/>
    <property type="match status" value="1"/>
</dbReference>
<comment type="caution">
    <text evidence="9">The sequence shown here is derived from an EMBL/GenBank/DDBJ whole genome shotgun (WGS) entry which is preliminary data.</text>
</comment>
<organism evidence="9 10">
    <name type="scientific">Fibrisoma montanum</name>
    <dbReference type="NCBI Taxonomy" id="2305895"/>
    <lineage>
        <taxon>Bacteria</taxon>
        <taxon>Pseudomonadati</taxon>
        <taxon>Bacteroidota</taxon>
        <taxon>Cytophagia</taxon>
        <taxon>Cytophagales</taxon>
        <taxon>Spirosomataceae</taxon>
        <taxon>Fibrisoma</taxon>
    </lineage>
</organism>
<evidence type="ECO:0000259" key="7">
    <source>
        <dbReference type="Pfam" id="PF01266"/>
    </source>
</evidence>
<dbReference type="PRINTS" id="PR01001">
    <property type="entry name" value="FADG3PDH"/>
</dbReference>
<dbReference type="OrthoDB" id="9766796at2"/>
<dbReference type="InterPro" id="IPR036188">
    <property type="entry name" value="FAD/NAD-bd_sf"/>
</dbReference>
<keyword evidence="10" id="KW-1185">Reference proteome</keyword>
<keyword evidence="3" id="KW-0285">Flavoprotein</keyword>
<proteinExistence type="inferred from homology"/>
<evidence type="ECO:0000256" key="4">
    <source>
        <dbReference type="ARBA" id="ARBA00022827"/>
    </source>
</evidence>
<evidence type="ECO:0000256" key="2">
    <source>
        <dbReference type="ARBA" id="ARBA00007330"/>
    </source>
</evidence>
<dbReference type="AlphaFoldDB" id="A0A418MI10"/>
<dbReference type="PANTHER" id="PTHR11985:SF15">
    <property type="entry name" value="GLYCEROL-3-PHOSPHATE DEHYDROGENASE, MITOCHONDRIAL"/>
    <property type="match status" value="1"/>
</dbReference>
<dbReference type="Gene3D" id="3.30.9.10">
    <property type="entry name" value="D-Amino Acid Oxidase, subunit A, domain 2"/>
    <property type="match status" value="1"/>
</dbReference>
<dbReference type="GO" id="GO:0046168">
    <property type="term" value="P:glycerol-3-phosphate catabolic process"/>
    <property type="evidence" value="ECO:0007669"/>
    <property type="project" value="TreeGrafter"/>
</dbReference>
<feature type="compositionally biased region" description="Polar residues" evidence="6">
    <location>
        <begin position="471"/>
        <end position="486"/>
    </location>
</feature>
<dbReference type="InterPro" id="IPR006076">
    <property type="entry name" value="FAD-dep_OxRdtase"/>
</dbReference>
<evidence type="ECO:0000259" key="8">
    <source>
        <dbReference type="Pfam" id="PF16901"/>
    </source>
</evidence>
<dbReference type="GO" id="GO:0004368">
    <property type="term" value="F:glycerol-3-phosphate dehydrogenase (quinone) activity"/>
    <property type="evidence" value="ECO:0007669"/>
    <property type="project" value="InterPro"/>
</dbReference>
<dbReference type="InterPro" id="IPR000447">
    <property type="entry name" value="G3P_DH_FAD-dep"/>
</dbReference>
<dbReference type="EMBL" id="QXED01000001">
    <property type="protein sequence ID" value="RIV27065.1"/>
    <property type="molecule type" value="Genomic_DNA"/>
</dbReference>
<dbReference type="Gene3D" id="1.10.8.870">
    <property type="entry name" value="Alpha-glycerophosphate oxidase, cap domain"/>
    <property type="match status" value="1"/>
</dbReference>
<comment type="cofactor">
    <cofactor evidence="1">
        <name>FAD</name>
        <dbReference type="ChEBI" id="CHEBI:57692"/>
    </cofactor>
</comment>
<evidence type="ECO:0000256" key="3">
    <source>
        <dbReference type="ARBA" id="ARBA00022630"/>
    </source>
</evidence>
<feature type="domain" description="FAD dependent oxidoreductase" evidence="7">
    <location>
        <begin position="16"/>
        <end position="346"/>
    </location>
</feature>
<dbReference type="InterPro" id="IPR031656">
    <property type="entry name" value="DAO_C"/>
</dbReference>
<dbReference type="Pfam" id="PF01266">
    <property type="entry name" value="DAO"/>
    <property type="match status" value="1"/>
</dbReference>
<feature type="region of interest" description="Disordered" evidence="6">
    <location>
        <begin position="471"/>
        <end position="504"/>
    </location>
</feature>
<dbReference type="RefSeq" id="WP_119665918.1">
    <property type="nucleotide sequence ID" value="NZ_QXED01000001.1"/>
</dbReference>
<dbReference type="PROSITE" id="PS00978">
    <property type="entry name" value="FAD_G3PDH_2"/>
    <property type="match status" value="1"/>
</dbReference>
<keyword evidence="4" id="KW-0274">FAD</keyword>
<gene>
    <name evidence="9" type="ORF">DYU11_01750</name>
</gene>
<protein>
    <submittedName>
        <fullName evidence="9">FAD-dependent oxidoreductase</fullName>
    </submittedName>
</protein>
<feature type="domain" description="Alpha-glycerophosphate oxidase C-terminal" evidence="8">
    <location>
        <begin position="499"/>
        <end position="566"/>
    </location>
</feature>